<dbReference type="Proteomes" id="UP001281147">
    <property type="component" value="Unassembled WGS sequence"/>
</dbReference>
<proteinExistence type="predicted"/>
<dbReference type="EMBL" id="JAUTXU010000093">
    <property type="protein sequence ID" value="KAK3709338.1"/>
    <property type="molecule type" value="Genomic_DNA"/>
</dbReference>
<organism evidence="1 2">
    <name type="scientific">Vermiconidia calcicola</name>
    <dbReference type="NCBI Taxonomy" id="1690605"/>
    <lineage>
        <taxon>Eukaryota</taxon>
        <taxon>Fungi</taxon>
        <taxon>Dikarya</taxon>
        <taxon>Ascomycota</taxon>
        <taxon>Pezizomycotina</taxon>
        <taxon>Dothideomycetes</taxon>
        <taxon>Dothideomycetidae</taxon>
        <taxon>Mycosphaerellales</taxon>
        <taxon>Extremaceae</taxon>
        <taxon>Vermiconidia</taxon>
    </lineage>
</organism>
<accession>A0ACC3N3S7</accession>
<evidence type="ECO:0000313" key="2">
    <source>
        <dbReference type="Proteomes" id="UP001281147"/>
    </source>
</evidence>
<name>A0ACC3N3S7_9PEZI</name>
<gene>
    <name evidence="1" type="ORF">LTR37_010899</name>
</gene>
<sequence>MATHYEPSAELPHGLDREPMHAYSTLGDGDDTQQQHKQTRRSRSDSMQQKLRHMSDRVVSRLHQSKGHPTSKEVNQQHAPTLAPAPPQDIHDLRFSKEVDHKPQLPSFQDFRHAPLDTLRSVAQKQGGKEFADSVADTDASHGASVKLVLAHERIAAETNKDEKAVAANEFGVLKKLRQDAFVQWTLARHVRTVKAISVEPSPHPQSKDFIWNDEEGGKETMHWAEYGQDLLLTYSKEYAGQYIGAASELPEPTSEALSTSFERVLLTSVPFQNAVMKLMSVAFWETPAETAAYAALYFMLCVFNYVTRAIILFAIYSVLKARYYPPTVPELRKKLERSEDAAQTAQDLSELIEQHGTRGWVDALIEKAGPTMQLQLEDTADFMEITKKYV</sequence>
<comment type="caution">
    <text evidence="1">The sequence shown here is derived from an EMBL/GenBank/DDBJ whole genome shotgun (WGS) entry which is preliminary data.</text>
</comment>
<keyword evidence="2" id="KW-1185">Reference proteome</keyword>
<reference evidence="1" key="1">
    <citation type="submission" date="2023-07" db="EMBL/GenBank/DDBJ databases">
        <title>Black Yeasts Isolated from many extreme environments.</title>
        <authorList>
            <person name="Coleine C."/>
            <person name="Stajich J.E."/>
            <person name="Selbmann L."/>
        </authorList>
    </citation>
    <scope>NUCLEOTIDE SEQUENCE</scope>
    <source>
        <strain evidence="1">CCFEE 5714</strain>
    </source>
</reference>
<evidence type="ECO:0000313" key="1">
    <source>
        <dbReference type="EMBL" id="KAK3709338.1"/>
    </source>
</evidence>
<protein>
    <submittedName>
        <fullName evidence="1">Uncharacterized protein</fullName>
    </submittedName>
</protein>